<evidence type="ECO:0000313" key="1">
    <source>
        <dbReference type="EMBL" id="QPO17080.1"/>
    </source>
</evidence>
<dbReference type="KEGG" id="vg:63027211"/>
<protein>
    <submittedName>
        <fullName evidence="1">Terminase small subunit</fullName>
    </submittedName>
</protein>
<gene>
    <name evidence="1" type="primary">1</name>
    <name evidence="1" type="ORF">SEA_LILBEANIE_1</name>
</gene>
<keyword evidence="2" id="KW-1185">Reference proteome</keyword>
<accession>A0A7T1NXJ1</accession>
<evidence type="ECO:0000313" key="2">
    <source>
        <dbReference type="Proteomes" id="UP000594820"/>
    </source>
</evidence>
<reference evidence="1 2" key="1">
    <citation type="submission" date="2020-12" db="EMBL/GenBank/DDBJ databases">
        <authorList>
            <person name="Mahalingham V.A."/>
            <person name="Abad L.A."/>
            <person name="Dennis E.A."/>
            <person name="Alston T.C."/>
            <person name="Buckley J.R."/>
            <person name="Cao N.T."/>
            <person name="Cole K.B."/>
            <person name="Davis H.C."/>
            <person name="Fisher D.E."/>
            <person name="Jennings A.R."/>
            <person name="Litwin A.R."/>
            <person name="McCartney J.B."/>
            <person name="Mitchell K.E."/>
            <person name="Nasser J.B."/>
            <person name="Paudel P."/>
            <person name="Richoux S.A."/>
            <person name="Sisung K.L."/>
            <person name="Smith M.L."/>
            <person name="Sonnier C.R."/>
            <person name="Underwood K.G."/>
            <person name="Hunter C.W."/>
            <person name="Gottschalck B.A."/>
            <person name="Wiggina Z.F."/>
            <person name="Spears T.J."/>
            <person name="Hancock A.M."/>
            <person name="Gissendanner C.R."/>
            <person name="Findley A.M."/>
            <person name="Garlena R.A."/>
            <person name="Russell D.A."/>
            <person name="Jacobs-Sera D."/>
            <person name="Hatfull G.F."/>
        </authorList>
    </citation>
    <scope>NUCLEOTIDE SEQUENCE [LARGE SCALE GENOMIC DNA]</scope>
</reference>
<dbReference type="RefSeq" id="YP_010002562.1">
    <property type="nucleotide sequence ID" value="NC_053246.1"/>
</dbReference>
<name>A0A7T1NXJ1_9CAUD</name>
<dbReference type="EMBL" id="MW314850">
    <property type="protein sequence ID" value="QPO17080.1"/>
    <property type="molecule type" value="Genomic_DNA"/>
</dbReference>
<proteinExistence type="predicted"/>
<dbReference type="GeneID" id="63027211"/>
<organism evidence="1 2">
    <name type="scientific">Gordonia phage Lilbeanie</name>
    <dbReference type="NCBI Taxonomy" id="2794947"/>
    <lineage>
        <taxon>Viruses</taxon>
        <taxon>Duplodnaviria</taxon>
        <taxon>Heunggongvirae</taxon>
        <taxon>Uroviricota</taxon>
        <taxon>Caudoviricetes</taxon>
        <taxon>Stackebrandtviridae</taxon>
        <taxon>Lilbeanievirus</taxon>
        <taxon>Lilbeanievirus lilbeanie</taxon>
    </lineage>
</organism>
<sequence length="196" mass="22178">MGDSKTSKRHQSRNMERQNRAMSLFLAGATYDQIAQQVGYSDRSNAAKAVTNIMRQYAERREEMATEARELQTQRLESLWRSHYPIAIGPVQEVTPDGKVIDRYDRKARSTEQCLRIWDRLNKIQHLDEPIRVEATLQAGPNDLLDEIAGLASVIREQAAKQAEELGIALPDTPVIDEFVIDVDVAEEDLTEPTDG</sequence>
<dbReference type="Proteomes" id="UP000594820">
    <property type="component" value="Segment"/>
</dbReference>